<evidence type="ECO:0000313" key="3">
    <source>
        <dbReference type="EMBL" id="RDY04641.1"/>
    </source>
</evidence>
<evidence type="ECO:0000256" key="1">
    <source>
        <dbReference type="ARBA" id="ARBA00010199"/>
    </source>
</evidence>
<dbReference type="AlphaFoldDB" id="A0A371HPA1"/>
<feature type="non-terminal residue" evidence="3">
    <location>
        <position position="1"/>
    </location>
</feature>
<dbReference type="GO" id="GO:0042910">
    <property type="term" value="F:xenobiotic transmembrane transporter activity"/>
    <property type="evidence" value="ECO:0007669"/>
    <property type="project" value="InterPro"/>
</dbReference>
<sequence>MMPILALSSFVDALQSVLSGTARGCGWQKIGALINLGSYYVVGIPLAVIFAFVLSIGGKGLWLGIICALVVQVICLLIITLRTDWEEEFCDAFFSKFLSYYHQAKKATDRVYHSRIPENILS</sequence>
<accession>A0A371HPA1</accession>
<dbReference type="GO" id="GO:0015297">
    <property type="term" value="F:antiporter activity"/>
    <property type="evidence" value="ECO:0007669"/>
    <property type="project" value="InterPro"/>
</dbReference>
<evidence type="ECO:0000313" key="4">
    <source>
        <dbReference type="Proteomes" id="UP000257109"/>
    </source>
</evidence>
<comment type="caution">
    <text evidence="3">The sequence shown here is derived from an EMBL/GenBank/DDBJ whole genome shotgun (WGS) entry which is preliminary data.</text>
</comment>
<dbReference type="Proteomes" id="UP000257109">
    <property type="component" value="Unassembled WGS sequence"/>
</dbReference>
<keyword evidence="4" id="KW-1185">Reference proteome</keyword>
<keyword evidence="2" id="KW-0472">Membrane</keyword>
<dbReference type="STRING" id="157652.A0A371HPA1"/>
<keyword evidence="2" id="KW-0812">Transmembrane</keyword>
<feature type="transmembrane region" description="Helical" evidence="2">
    <location>
        <begin position="32"/>
        <end position="54"/>
    </location>
</feature>
<name>A0A371HPA1_MUCPR</name>
<dbReference type="Pfam" id="PF01554">
    <property type="entry name" value="MatE"/>
    <property type="match status" value="1"/>
</dbReference>
<dbReference type="InterPro" id="IPR002528">
    <property type="entry name" value="MATE_fam"/>
</dbReference>
<dbReference type="PANTHER" id="PTHR11206">
    <property type="entry name" value="MULTIDRUG RESISTANCE PROTEIN"/>
    <property type="match status" value="1"/>
</dbReference>
<gene>
    <name evidence="3" type="primary">DTX16</name>
    <name evidence="3" type="ORF">CR513_11623</name>
</gene>
<feature type="transmembrane region" description="Helical" evidence="2">
    <location>
        <begin position="61"/>
        <end position="81"/>
    </location>
</feature>
<dbReference type="OrthoDB" id="2126698at2759"/>
<dbReference type="EMBL" id="QJKJ01002043">
    <property type="protein sequence ID" value="RDY04641.1"/>
    <property type="molecule type" value="Genomic_DNA"/>
</dbReference>
<comment type="similarity">
    <text evidence="1">Belongs to the multi antimicrobial extrusion (MATE) (TC 2.A.66.1) family.</text>
</comment>
<proteinExistence type="inferred from homology"/>
<keyword evidence="2" id="KW-1133">Transmembrane helix</keyword>
<evidence type="ECO:0000256" key="2">
    <source>
        <dbReference type="SAM" id="Phobius"/>
    </source>
</evidence>
<dbReference type="GO" id="GO:0016020">
    <property type="term" value="C:membrane"/>
    <property type="evidence" value="ECO:0007669"/>
    <property type="project" value="InterPro"/>
</dbReference>
<protein>
    <submittedName>
        <fullName evidence="3">Protein DETOXIFICATION 16</fullName>
    </submittedName>
</protein>
<reference evidence="3" key="1">
    <citation type="submission" date="2018-05" db="EMBL/GenBank/DDBJ databases">
        <title>Draft genome of Mucuna pruriens seed.</title>
        <authorList>
            <person name="Nnadi N.E."/>
            <person name="Vos R."/>
            <person name="Hasami M.H."/>
            <person name="Devisetty U.K."/>
            <person name="Aguiy J.C."/>
        </authorList>
    </citation>
    <scope>NUCLEOTIDE SEQUENCE [LARGE SCALE GENOMIC DNA]</scope>
    <source>
        <strain evidence="3">JCA_2017</strain>
    </source>
</reference>
<organism evidence="3 4">
    <name type="scientific">Mucuna pruriens</name>
    <name type="common">Velvet bean</name>
    <name type="synonym">Dolichos pruriens</name>
    <dbReference type="NCBI Taxonomy" id="157652"/>
    <lineage>
        <taxon>Eukaryota</taxon>
        <taxon>Viridiplantae</taxon>
        <taxon>Streptophyta</taxon>
        <taxon>Embryophyta</taxon>
        <taxon>Tracheophyta</taxon>
        <taxon>Spermatophyta</taxon>
        <taxon>Magnoliopsida</taxon>
        <taxon>eudicotyledons</taxon>
        <taxon>Gunneridae</taxon>
        <taxon>Pentapetalae</taxon>
        <taxon>rosids</taxon>
        <taxon>fabids</taxon>
        <taxon>Fabales</taxon>
        <taxon>Fabaceae</taxon>
        <taxon>Papilionoideae</taxon>
        <taxon>50 kb inversion clade</taxon>
        <taxon>NPAAA clade</taxon>
        <taxon>indigoferoid/millettioid clade</taxon>
        <taxon>Phaseoleae</taxon>
        <taxon>Mucuna</taxon>
    </lineage>
</organism>